<proteinExistence type="inferred from homology"/>
<dbReference type="CDD" id="cd06558">
    <property type="entry name" value="crotonase-like"/>
    <property type="match status" value="1"/>
</dbReference>
<evidence type="ECO:0000256" key="1">
    <source>
        <dbReference type="ARBA" id="ARBA00005254"/>
    </source>
</evidence>
<keyword evidence="3" id="KW-1185">Reference proteome</keyword>
<protein>
    <submittedName>
        <fullName evidence="2">Short chain enoyl-CoA hydratase</fullName>
    </submittedName>
</protein>
<dbReference type="Gene3D" id="3.90.226.10">
    <property type="entry name" value="2-enoyl-CoA Hydratase, Chain A, domain 1"/>
    <property type="match status" value="1"/>
</dbReference>
<dbReference type="RefSeq" id="WP_130288889.1">
    <property type="nucleotide sequence ID" value="NZ_SHKL01000001.1"/>
</dbReference>
<dbReference type="Pfam" id="PF00378">
    <property type="entry name" value="ECH_1"/>
    <property type="match status" value="1"/>
</dbReference>
<dbReference type="InterPro" id="IPR001753">
    <property type="entry name" value="Enoyl-CoA_hydra/iso"/>
</dbReference>
<dbReference type="AlphaFoldDB" id="A0A4Q7URD6"/>
<dbReference type="OrthoDB" id="8452484at2"/>
<gene>
    <name evidence="2" type="ORF">EV383_1100</name>
</gene>
<comment type="similarity">
    <text evidence="1">Belongs to the enoyl-CoA hydratase/isomerase family.</text>
</comment>
<reference evidence="2 3" key="1">
    <citation type="submission" date="2019-02" db="EMBL/GenBank/DDBJ databases">
        <title>Sequencing the genomes of 1000 actinobacteria strains.</title>
        <authorList>
            <person name="Klenk H.-P."/>
        </authorList>
    </citation>
    <scope>NUCLEOTIDE SEQUENCE [LARGE SCALE GENOMIC DNA]</scope>
    <source>
        <strain evidence="2 3">DSM 45779</strain>
    </source>
</reference>
<name>A0A4Q7URD6_PSEST</name>
<accession>A0A4Q7URD6</accession>
<evidence type="ECO:0000313" key="2">
    <source>
        <dbReference type="EMBL" id="RZT84262.1"/>
    </source>
</evidence>
<comment type="caution">
    <text evidence="2">The sequence shown here is derived from an EMBL/GenBank/DDBJ whole genome shotgun (WGS) entry which is preliminary data.</text>
</comment>
<organism evidence="2 3">
    <name type="scientific">Pseudonocardia sediminis</name>
    <dbReference type="NCBI Taxonomy" id="1397368"/>
    <lineage>
        <taxon>Bacteria</taxon>
        <taxon>Bacillati</taxon>
        <taxon>Actinomycetota</taxon>
        <taxon>Actinomycetes</taxon>
        <taxon>Pseudonocardiales</taxon>
        <taxon>Pseudonocardiaceae</taxon>
        <taxon>Pseudonocardia</taxon>
    </lineage>
</organism>
<dbReference type="EMBL" id="SHKL01000001">
    <property type="protein sequence ID" value="RZT84262.1"/>
    <property type="molecule type" value="Genomic_DNA"/>
</dbReference>
<dbReference type="SUPFAM" id="SSF52096">
    <property type="entry name" value="ClpP/crotonase"/>
    <property type="match status" value="1"/>
</dbReference>
<dbReference type="Proteomes" id="UP000291591">
    <property type="component" value="Unassembled WGS sequence"/>
</dbReference>
<evidence type="ECO:0000313" key="3">
    <source>
        <dbReference type="Proteomes" id="UP000291591"/>
    </source>
</evidence>
<dbReference type="PANTHER" id="PTHR43802:SF1">
    <property type="entry name" value="IP11341P-RELATED"/>
    <property type="match status" value="1"/>
</dbReference>
<sequence length="258" mass="26898">MSSTETGPPVLTTVDGRVATVLLNRPHARNAVTIALARGLHDALADAAGGADVIVIRGAGGNFCAGGDFHEVSRLREEGPDALRPLFETFISACELIAELPVPVVAAVEGYAMAGGFELIQSVDIAVVRDDAVLADNHANFGMIPGGGGSQRLPRIVGVPRALGHILTGDRLTGARAVEWGLAYRSAPAEEFEDVVDALVANLVAKDGDALARIKRLVRRRGELSDGLAAETRETLDHLAGERAGAGIGRFTGRTGEQ</sequence>
<dbReference type="PANTHER" id="PTHR43802">
    <property type="entry name" value="ENOYL-COA HYDRATASE"/>
    <property type="match status" value="1"/>
</dbReference>
<dbReference type="InterPro" id="IPR029045">
    <property type="entry name" value="ClpP/crotonase-like_dom_sf"/>
</dbReference>
<dbReference type="GO" id="GO:0003824">
    <property type="term" value="F:catalytic activity"/>
    <property type="evidence" value="ECO:0007669"/>
    <property type="project" value="UniProtKB-ARBA"/>
</dbReference>